<reference evidence="1" key="3">
    <citation type="submission" date="2025-09" db="UniProtKB">
        <authorList>
            <consortium name="Ensembl"/>
        </authorList>
    </citation>
    <scope>IDENTIFICATION</scope>
</reference>
<dbReference type="Proteomes" id="UP000265080">
    <property type="component" value="Chromosome 18"/>
</dbReference>
<evidence type="ECO:0000313" key="1">
    <source>
        <dbReference type="Ensembl" id="ENSAPEP00000021540.1"/>
    </source>
</evidence>
<dbReference type="OMA" id="VAMSQIH"/>
<reference evidence="1 2" key="1">
    <citation type="submission" date="2018-03" db="EMBL/GenBank/DDBJ databases">
        <title>Finding Nemo's genes: A chromosome-scale reference assembly of the genome of the orange clownfish Amphiprion percula.</title>
        <authorList>
            <person name="Lehmann R."/>
        </authorList>
    </citation>
    <scope>NUCLEOTIDE SEQUENCE</scope>
</reference>
<sequence length="57" mass="6480">MRQSLQTINLLSQMKDFEASAEPLQECLNATELAVQESSTRLHDLTAKKLELHKLQV</sequence>
<proteinExistence type="predicted"/>
<accession>A0A3P8T806</accession>
<organism evidence="1 2">
    <name type="scientific">Amphiprion percula</name>
    <name type="common">Orange clownfish</name>
    <name type="synonym">Lutjanus percula</name>
    <dbReference type="NCBI Taxonomy" id="161767"/>
    <lineage>
        <taxon>Eukaryota</taxon>
        <taxon>Metazoa</taxon>
        <taxon>Chordata</taxon>
        <taxon>Craniata</taxon>
        <taxon>Vertebrata</taxon>
        <taxon>Euteleostomi</taxon>
        <taxon>Actinopterygii</taxon>
        <taxon>Neopterygii</taxon>
        <taxon>Teleostei</taxon>
        <taxon>Neoteleostei</taxon>
        <taxon>Acanthomorphata</taxon>
        <taxon>Ovalentaria</taxon>
        <taxon>Pomacentridae</taxon>
        <taxon>Amphiprion</taxon>
    </lineage>
</organism>
<keyword evidence="2" id="KW-1185">Reference proteome</keyword>
<dbReference type="STRING" id="161767.ENSAPEP00000021540"/>
<reference evidence="1" key="2">
    <citation type="submission" date="2025-08" db="UniProtKB">
        <authorList>
            <consortium name="Ensembl"/>
        </authorList>
    </citation>
    <scope>IDENTIFICATION</scope>
</reference>
<evidence type="ECO:0000313" key="2">
    <source>
        <dbReference type="Proteomes" id="UP000265080"/>
    </source>
</evidence>
<dbReference type="Ensembl" id="ENSAPET00000022111.1">
    <property type="protein sequence ID" value="ENSAPEP00000021540.1"/>
    <property type="gene ID" value="ENSAPEG00000015381.1"/>
</dbReference>
<dbReference type="AlphaFoldDB" id="A0A3P8T806"/>
<name>A0A3P8T806_AMPPE</name>
<dbReference type="GeneTree" id="ENSGT00940000176900"/>
<protein>
    <submittedName>
        <fullName evidence="1">Uncharacterized protein</fullName>
    </submittedName>
</protein>